<proteinExistence type="predicted"/>
<dbReference type="RefSeq" id="WP_264808021.1">
    <property type="nucleotide sequence ID" value="NZ_CP110226.1"/>
</dbReference>
<organism evidence="2 3">
    <name type="scientific">Algoriphagus halophytocola</name>
    <dbReference type="NCBI Taxonomy" id="2991499"/>
    <lineage>
        <taxon>Bacteria</taxon>
        <taxon>Pseudomonadati</taxon>
        <taxon>Bacteroidota</taxon>
        <taxon>Cytophagia</taxon>
        <taxon>Cytophagales</taxon>
        <taxon>Cyclobacteriaceae</taxon>
        <taxon>Algoriphagus</taxon>
    </lineage>
</organism>
<evidence type="ECO:0000313" key="3">
    <source>
        <dbReference type="Proteomes" id="UP001163156"/>
    </source>
</evidence>
<keyword evidence="1" id="KW-0812">Transmembrane</keyword>
<keyword evidence="1" id="KW-0472">Membrane</keyword>
<evidence type="ECO:0000256" key="1">
    <source>
        <dbReference type="SAM" id="Phobius"/>
    </source>
</evidence>
<dbReference type="EMBL" id="CP110226">
    <property type="protein sequence ID" value="UZD21549.1"/>
    <property type="molecule type" value="Genomic_DNA"/>
</dbReference>
<accession>A0ABY6MH93</accession>
<sequence>MPNARQKKDAVFTPELIRILKIFGIFSIAFVVLLSFFDSKRASNSGKDLAFRMSSSSRIFFLNLKAIHYDRAIRADAGMTLFRHADREKSDSRPLLDVLIILNPIKDEAYLYLEPINTSWPIALRVGREGKLEKEFLFENGNKSDFLDYLSQLEPWLDPESKIELKSGEDWNPIWNTAKERNAILETLEDFARLTEN</sequence>
<reference evidence="2" key="1">
    <citation type="submission" date="2022-10" db="EMBL/GenBank/DDBJ databases">
        <title>Algoriphagus sp. a novel bacteria isolate from halophytes salicornia europaea.</title>
        <authorList>
            <person name="Peng Y."/>
            <person name="Jiang L."/>
            <person name="Lee J."/>
        </authorList>
    </citation>
    <scope>NUCLEOTIDE SEQUENCE</scope>
    <source>
        <strain evidence="2">TR-M5</strain>
    </source>
</reference>
<keyword evidence="3" id="KW-1185">Reference proteome</keyword>
<evidence type="ECO:0000313" key="2">
    <source>
        <dbReference type="EMBL" id="UZD21549.1"/>
    </source>
</evidence>
<dbReference type="Proteomes" id="UP001163156">
    <property type="component" value="Chromosome"/>
</dbReference>
<protein>
    <recommendedName>
        <fullName evidence="4">DUF4369 domain-containing protein</fullName>
    </recommendedName>
</protein>
<name>A0ABY6MH93_9BACT</name>
<feature type="transmembrane region" description="Helical" evidence="1">
    <location>
        <begin position="16"/>
        <end position="37"/>
    </location>
</feature>
<evidence type="ECO:0008006" key="4">
    <source>
        <dbReference type="Google" id="ProtNLM"/>
    </source>
</evidence>
<keyword evidence="1" id="KW-1133">Transmembrane helix</keyword>
<gene>
    <name evidence="2" type="ORF">OM944_12850</name>
</gene>